<sequence>AMGFGLAWIQWMKAIYSNPSARIRINGITRGPTSDILYISETHILRVHMGTQTPPTPTQNP</sequence>
<dbReference type="AlphaFoldDB" id="A0AAD1VRA2"/>
<dbReference type="EMBL" id="OW240913">
    <property type="protein sequence ID" value="CAH2247460.1"/>
    <property type="molecule type" value="Genomic_DNA"/>
</dbReference>
<organism evidence="1 2">
    <name type="scientific">Pelobates cultripes</name>
    <name type="common">Western spadefoot toad</name>
    <dbReference type="NCBI Taxonomy" id="61616"/>
    <lineage>
        <taxon>Eukaryota</taxon>
        <taxon>Metazoa</taxon>
        <taxon>Chordata</taxon>
        <taxon>Craniata</taxon>
        <taxon>Vertebrata</taxon>
        <taxon>Euteleostomi</taxon>
        <taxon>Amphibia</taxon>
        <taxon>Batrachia</taxon>
        <taxon>Anura</taxon>
        <taxon>Pelobatoidea</taxon>
        <taxon>Pelobatidae</taxon>
        <taxon>Pelobates</taxon>
    </lineage>
</organism>
<feature type="non-terminal residue" evidence="1">
    <location>
        <position position="1"/>
    </location>
</feature>
<name>A0AAD1VRA2_PELCU</name>
<evidence type="ECO:0000313" key="2">
    <source>
        <dbReference type="Proteomes" id="UP001295444"/>
    </source>
</evidence>
<proteinExistence type="predicted"/>
<keyword evidence="2" id="KW-1185">Reference proteome</keyword>
<evidence type="ECO:0000313" key="1">
    <source>
        <dbReference type="EMBL" id="CAH2247460.1"/>
    </source>
</evidence>
<gene>
    <name evidence="1" type="ORF">PECUL_23A038579</name>
</gene>
<feature type="non-terminal residue" evidence="1">
    <location>
        <position position="61"/>
    </location>
</feature>
<accession>A0AAD1VRA2</accession>
<reference evidence="1" key="1">
    <citation type="submission" date="2022-03" db="EMBL/GenBank/DDBJ databases">
        <authorList>
            <person name="Alioto T."/>
            <person name="Alioto T."/>
            <person name="Gomez Garrido J."/>
        </authorList>
    </citation>
    <scope>NUCLEOTIDE SEQUENCE</scope>
</reference>
<protein>
    <submittedName>
        <fullName evidence="1">Uncharacterized protein</fullName>
    </submittedName>
</protein>
<dbReference type="Proteomes" id="UP001295444">
    <property type="component" value="Chromosome 02"/>
</dbReference>